<evidence type="ECO:0000313" key="3">
    <source>
        <dbReference type="EMBL" id="USJ21036.1"/>
    </source>
</evidence>
<organism evidence="3 4">
    <name type="scientific">Lactococcus formosensis</name>
    <dbReference type="NCBI Taxonomy" id="1281486"/>
    <lineage>
        <taxon>Bacteria</taxon>
        <taxon>Bacillati</taxon>
        <taxon>Bacillota</taxon>
        <taxon>Bacilli</taxon>
        <taxon>Lactobacillales</taxon>
        <taxon>Streptococcaceae</taxon>
        <taxon>Lactococcus</taxon>
    </lineage>
</organism>
<keyword evidence="2" id="KW-0472">Membrane</keyword>
<evidence type="ECO:0000256" key="1">
    <source>
        <dbReference type="SAM" id="MobiDB-lite"/>
    </source>
</evidence>
<keyword evidence="2" id="KW-0812">Transmembrane</keyword>
<dbReference type="RefSeq" id="WP_252175706.1">
    <property type="nucleotide sequence ID" value="NZ_CP086395.1"/>
</dbReference>
<evidence type="ECO:0000256" key="2">
    <source>
        <dbReference type="SAM" id="Phobius"/>
    </source>
</evidence>
<proteinExistence type="predicted"/>
<evidence type="ECO:0000313" key="4">
    <source>
        <dbReference type="Proteomes" id="UP001056730"/>
    </source>
</evidence>
<gene>
    <name evidence="3" type="ORF">LMK00_03280</name>
</gene>
<dbReference type="Proteomes" id="UP001056730">
    <property type="component" value="Chromosome"/>
</dbReference>
<protein>
    <submittedName>
        <fullName evidence="3">Uncharacterized protein</fullName>
    </submittedName>
</protein>
<reference evidence="3" key="1">
    <citation type="journal article" date="2022" name="Front. Microbiol.">
        <title>Feed Insects as a Reservoir of Granadaene-Producing Lactococci.</title>
        <authorList>
            <person name="Neuzil-Bunesova V."/>
            <person name="Ramirez Garcia A."/>
            <person name="Modrackova N."/>
            <person name="Makovska M."/>
            <person name="Sabolova M."/>
            <person name="Sproer C."/>
            <person name="Bunk B."/>
            <person name="Blom J."/>
            <person name="Schwab C."/>
        </authorList>
    </citation>
    <scope>NUCLEOTIDE SEQUENCE</scope>
    <source>
        <strain evidence="3">I4/6O</strain>
    </source>
</reference>
<accession>A0A9Q8Y3C9</accession>
<feature type="transmembrane region" description="Helical" evidence="2">
    <location>
        <begin position="47"/>
        <end position="71"/>
    </location>
</feature>
<sequence>MIQKREWEKSFKNVNGREPNEQEYQQAVSEGLVKEEVIRSKNDKRTIIIVGSILGTLLAIIIAILLTIFFYPKPSNDQTATFNDGSSKSTLRSASTSMAQSTSLSEHDRQVLMDWDRLSLNQQIALLAQTYAGINPQTTLLSAEKIAMTANGNAGVNDGYIQWYDDTNVQHKLDVVINNNTVIFNYIDNMSGQPQKKEVKINSLLSTYYQNGISKQTTDNIALKVVTPAELQSSDPKSIIYEALINKGFRRSLVSYDGMDVDTAMKNGAPQNLAHDGTQYYYFESKESVKTTGVGNYAYSANHPYKITDTDIEIGYINNAPGNMAKIPYRIENGSVVFEASSVNFEGHNIVFSFTKDPTAKDYIYSKKESQ</sequence>
<keyword evidence="2" id="KW-1133">Transmembrane helix</keyword>
<feature type="region of interest" description="Disordered" evidence="1">
    <location>
        <begin position="81"/>
        <end position="102"/>
    </location>
</feature>
<dbReference type="EMBL" id="CP086395">
    <property type="protein sequence ID" value="USJ21036.1"/>
    <property type="molecule type" value="Genomic_DNA"/>
</dbReference>
<dbReference type="KEGG" id="lfo:LMK00_03280"/>
<feature type="compositionally biased region" description="Low complexity" evidence="1">
    <location>
        <begin position="86"/>
        <end position="97"/>
    </location>
</feature>
<name>A0A9Q8Y3C9_9LACT</name>
<dbReference type="AlphaFoldDB" id="A0A9Q8Y3C9"/>